<evidence type="ECO:0000256" key="1">
    <source>
        <dbReference type="SAM" id="SignalP"/>
    </source>
</evidence>
<dbReference type="AlphaFoldDB" id="A0A5N7MSD2"/>
<name>A0A5N7MSD2_9HYPH</name>
<comment type="caution">
    <text evidence="2">The sequence shown here is derived from an EMBL/GenBank/DDBJ whole genome shotgun (WGS) entry which is preliminary data.</text>
</comment>
<gene>
    <name evidence="2" type="ORF">FS320_33565</name>
</gene>
<dbReference type="Proteomes" id="UP000403266">
    <property type="component" value="Unassembled WGS sequence"/>
</dbReference>
<evidence type="ECO:0000313" key="3">
    <source>
        <dbReference type="Proteomes" id="UP000403266"/>
    </source>
</evidence>
<reference evidence="2 3" key="1">
    <citation type="journal article" date="2019" name="Syst. Appl. Microbiol.">
        <title>Microvirga tunisiensis sp. nov., a root nodule symbiotic bacterium isolated from Lupinus micranthus and L. luteus grown in Northern Tunisia.</title>
        <authorList>
            <person name="Msaddak A."/>
            <person name="Rejili M."/>
            <person name="Duran D."/>
            <person name="Mars M."/>
            <person name="Palacios J.M."/>
            <person name="Ruiz-Argueso T."/>
            <person name="Rey L."/>
            <person name="Imperial J."/>
        </authorList>
    </citation>
    <scope>NUCLEOTIDE SEQUENCE [LARGE SCALE GENOMIC DNA]</scope>
    <source>
        <strain evidence="2 3">Lmie10</strain>
    </source>
</reference>
<protein>
    <submittedName>
        <fullName evidence="2">Uncharacterized protein</fullName>
    </submittedName>
</protein>
<feature type="chain" id="PRO_5030135716" evidence="1">
    <location>
        <begin position="24"/>
        <end position="116"/>
    </location>
</feature>
<dbReference type="RefSeq" id="WP_152716737.1">
    <property type="nucleotide sequence ID" value="NZ_VOSJ01000303.1"/>
</dbReference>
<keyword evidence="3" id="KW-1185">Reference proteome</keyword>
<accession>A0A5N7MSD2</accession>
<keyword evidence="1" id="KW-0732">Signal</keyword>
<sequence length="116" mass="12351">MRISAMLLSALAMGGCITGSAHASELAPIEGLSIKVANVVGSTYYTIEKDGYQVVATLASSEEATPVRFIATLRSGQNVIVSVPRALGQSAMEVEIKRIEDRVFVSDDTQLNNLVH</sequence>
<proteinExistence type="predicted"/>
<dbReference type="OrthoDB" id="7916805at2"/>
<organism evidence="2 3">
    <name type="scientific">Microvirga tunisiensis</name>
    <dbReference type="NCBI Taxonomy" id="2108360"/>
    <lineage>
        <taxon>Bacteria</taxon>
        <taxon>Pseudomonadati</taxon>
        <taxon>Pseudomonadota</taxon>
        <taxon>Alphaproteobacteria</taxon>
        <taxon>Hyphomicrobiales</taxon>
        <taxon>Methylobacteriaceae</taxon>
        <taxon>Microvirga</taxon>
    </lineage>
</organism>
<dbReference type="EMBL" id="VOSK01000279">
    <property type="protein sequence ID" value="MPR29863.1"/>
    <property type="molecule type" value="Genomic_DNA"/>
</dbReference>
<feature type="signal peptide" evidence="1">
    <location>
        <begin position="1"/>
        <end position="23"/>
    </location>
</feature>
<dbReference type="PROSITE" id="PS51257">
    <property type="entry name" value="PROKAR_LIPOPROTEIN"/>
    <property type="match status" value="1"/>
</dbReference>
<evidence type="ECO:0000313" key="2">
    <source>
        <dbReference type="EMBL" id="MPR29863.1"/>
    </source>
</evidence>